<dbReference type="InterPro" id="IPR011990">
    <property type="entry name" value="TPR-like_helical_dom_sf"/>
</dbReference>
<accession>A0A1D1YX39</accession>
<dbReference type="PROSITE" id="PS51375">
    <property type="entry name" value="PPR"/>
    <property type="match status" value="6"/>
</dbReference>
<protein>
    <submittedName>
        <fullName evidence="4">Pentatricopeptide repeat-containing protein At1g05600</fullName>
    </submittedName>
</protein>
<reference evidence="4" key="1">
    <citation type="submission" date="2015-07" db="EMBL/GenBank/DDBJ databases">
        <title>Transcriptome Assembly of Anthurium amnicola.</title>
        <authorList>
            <person name="Suzuki J."/>
        </authorList>
    </citation>
    <scope>NUCLEOTIDE SEQUENCE</scope>
</reference>
<comment type="similarity">
    <text evidence="1">Belongs to the PPR family. P subfamily.</text>
</comment>
<sequence length="498" mass="55194">MGVVRWPRLLTPTQLCQLIRQQKNPLAALQLFDAARSRYPSYRHNAPAYAAIIGVLGSAGRVPEMKRVIEQMKHEGSCQCSDAVLAGAVRAYARLGRLDEALALFQQIPQFNCVAWTESFHEILQILLAEGELEAALRVFVDGCNGRGVKVQVRCLNIFIGALCGMNRSDLALEVFGEFRELCYYPDRETYRILMKGLCEDGRLEDATHLLYSMLWRISQKGCDADVVVYRTLLEALCAVGRVREAEDILTKVLKKGLKSPKNRRSFQGYDLGACGRNLEGMKNVIDEALASGGVCSLASYGAIIVDLYLEGKIADADRLFDEMLQRGFQPSVSMYEAKIAVLCSAGRAEDAVAVLETEMVERGCAPTARAYHLVMRGLCDERKPERAVEYLEKMALRGGFAAGKETYEILVDGLCCEGKFAEASRVLERLLTRKLLPGDAIYGRLIAGLCSVGKRYEAVLWLEEMLSQGRAPDPSVWNSLVSVTCTEREEVGAFIDI</sequence>
<evidence type="ECO:0000313" key="4">
    <source>
        <dbReference type="EMBL" id="JAT59228.1"/>
    </source>
</evidence>
<dbReference type="AlphaFoldDB" id="A0A1D1YX39"/>
<dbReference type="PANTHER" id="PTHR47941">
    <property type="entry name" value="PENTATRICOPEPTIDE REPEAT-CONTAINING PROTEIN 3, MITOCHONDRIAL"/>
    <property type="match status" value="1"/>
</dbReference>
<evidence type="ECO:0000256" key="3">
    <source>
        <dbReference type="PROSITE-ProRule" id="PRU00708"/>
    </source>
</evidence>
<proteinExistence type="inferred from homology"/>
<dbReference type="SUPFAM" id="SSF81901">
    <property type="entry name" value="HCP-like"/>
    <property type="match status" value="1"/>
</dbReference>
<evidence type="ECO:0000256" key="2">
    <source>
        <dbReference type="ARBA" id="ARBA00022737"/>
    </source>
</evidence>
<gene>
    <name evidence="4" type="primary">At1g05600</name>
    <name evidence="4" type="ORF">g.16918</name>
</gene>
<feature type="repeat" description="PPR" evidence="3">
    <location>
        <begin position="187"/>
        <end position="217"/>
    </location>
</feature>
<feature type="repeat" description="PPR" evidence="3">
    <location>
        <begin position="332"/>
        <end position="367"/>
    </location>
</feature>
<dbReference type="Gene3D" id="1.25.40.10">
    <property type="entry name" value="Tetratricopeptide repeat domain"/>
    <property type="match status" value="4"/>
</dbReference>
<dbReference type="InterPro" id="IPR002885">
    <property type="entry name" value="PPR_rpt"/>
</dbReference>
<evidence type="ECO:0000256" key="1">
    <source>
        <dbReference type="ARBA" id="ARBA00007626"/>
    </source>
</evidence>
<dbReference type="NCBIfam" id="TIGR00756">
    <property type="entry name" value="PPR"/>
    <property type="match status" value="5"/>
</dbReference>
<organism evidence="4">
    <name type="scientific">Anthurium amnicola</name>
    <dbReference type="NCBI Taxonomy" id="1678845"/>
    <lineage>
        <taxon>Eukaryota</taxon>
        <taxon>Viridiplantae</taxon>
        <taxon>Streptophyta</taxon>
        <taxon>Embryophyta</taxon>
        <taxon>Tracheophyta</taxon>
        <taxon>Spermatophyta</taxon>
        <taxon>Magnoliopsida</taxon>
        <taxon>Liliopsida</taxon>
        <taxon>Araceae</taxon>
        <taxon>Pothoideae</taxon>
        <taxon>Potheae</taxon>
        <taxon>Anthurium</taxon>
    </lineage>
</organism>
<keyword evidence="2" id="KW-0677">Repeat</keyword>
<dbReference type="SUPFAM" id="SSF48452">
    <property type="entry name" value="TPR-like"/>
    <property type="match status" value="1"/>
</dbReference>
<dbReference type="Pfam" id="PF12854">
    <property type="entry name" value="PPR_1"/>
    <property type="match status" value="2"/>
</dbReference>
<feature type="repeat" description="PPR" evidence="3">
    <location>
        <begin position="404"/>
        <end position="438"/>
    </location>
</feature>
<dbReference type="Pfam" id="PF13041">
    <property type="entry name" value="PPR_2"/>
    <property type="match status" value="1"/>
</dbReference>
<feature type="repeat" description="PPR" evidence="3">
    <location>
        <begin position="226"/>
        <end position="260"/>
    </location>
</feature>
<dbReference type="EMBL" id="GDJX01008708">
    <property type="protein sequence ID" value="JAT59228.1"/>
    <property type="molecule type" value="Transcribed_RNA"/>
</dbReference>
<feature type="repeat" description="PPR" evidence="3">
    <location>
        <begin position="439"/>
        <end position="473"/>
    </location>
</feature>
<feature type="repeat" description="PPR" evidence="3">
    <location>
        <begin position="297"/>
        <end position="331"/>
    </location>
</feature>
<dbReference type="Pfam" id="PF01535">
    <property type="entry name" value="PPR"/>
    <property type="match status" value="3"/>
</dbReference>
<name>A0A1D1YX39_9ARAE</name>
<dbReference type="Pfam" id="PF13812">
    <property type="entry name" value="PPR_3"/>
    <property type="match status" value="1"/>
</dbReference>